<dbReference type="FunFam" id="3.30.559.10:FF:000007">
    <property type="entry name" value="Dihydrolipoamide acetyltransferase component of pyruvate dehydrogenase complex"/>
    <property type="match status" value="1"/>
</dbReference>
<gene>
    <name evidence="10" type="ORF">CHM34_10710</name>
</gene>
<sequence length="436" mass="47284">MSVAFQLPDVGEGVAEAEVVRWLIDEGERVEQDQPVVEVQTDKAVVELPSPAAGRVDEIRWREGETVTVGEVLLVIGETGAPEAKNGAPPSPPPSAVSGGEGSLTATGAAGGTGTIAAAPAEKGSKAPFSDMEGKRRRVLATPSTRRLARERGVDIRRIKGTGPRGRVMKEDVRRFAEGEPTAGEGVRSGVSSRVISTQGVDPEEYVEEPLSKTRRVIADRLLFSVTRKPHATHFDELDAEGLVDWRRRMNQGTEKRFKIGYLPVLLKVVAVALERHPLFNARFDEEKGVLRRFSSVHLGVAADTPRGLVVPVIREVERKTVPQIAEEVNRLTKAAREGSLAPEEMKGSTFTVSNAGSLGGRWATPIINPPEVAILAVHPVEQRAVVQEGRLVPGWRMNVSLSFDHRVIDGADAIRFTQTMGTYTAEMGRLLLEMA</sequence>
<evidence type="ECO:0000256" key="3">
    <source>
        <dbReference type="ARBA" id="ARBA00022679"/>
    </source>
</evidence>
<dbReference type="RefSeq" id="WP_094264609.1">
    <property type="nucleotide sequence ID" value="NZ_NOWF01000006.1"/>
</dbReference>
<dbReference type="GO" id="GO:0031405">
    <property type="term" value="F:lipoic acid binding"/>
    <property type="evidence" value="ECO:0007669"/>
    <property type="project" value="TreeGrafter"/>
</dbReference>
<feature type="domain" description="Lipoyl-binding" evidence="8">
    <location>
        <begin position="2"/>
        <end position="77"/>
    </location>
</feature>
<comment type="caution">
    <text evidence="10">The sequence shown here is derived from an EMBL/GenBank/DDBJ whole genome shotgun (WGS) entry which is preliminary data.</text>
</comment>
<dbReference type="InterPro" id="IPR003016">
    <property type="entry name" value="2-oxoA_DH_lipoyl-BS"/>
</dbReference>
<dbReference type="AlphaFoldDB" id="A0A235B511"/>
<comment type="cofactor">
    <cofactor evidence="1 6">
        <name>(R)-lipoate</name>
        <dbReference type="ChEBI" id="CHEBI:83088"/>
    </cofactor>
</comment>
<dbReference type="EC" id="2.3.1.-" evidence="6"/>
<evidence type="ECO:0000259" key="9">
    <source>
        <dbReference type="PROSITE" id="PS51826"/>
    </source>
</evidence>
<dbReference type="InterPro" id="IPR036625">
    <property type="entry name" value="E3-bd_dom_sf"/>
</dbReference>
<dbReference type="InterPro" id="IPR011053">
    <property type="entry name" value="Single_hybrid_motif"/>
</dbReference>
<dbReference type="OrthoDB" id="9805770at2"/>
<dbReference type="PANTHER" id="PTHR43178:SF5">
    <property type="entry name" value="LIPOAMIDE ACYLTRANSFERASE COMPONENT OF BRANCHED-CHAIN ALPHA-KETO ACID DEHYDROGENASE COMPLEX, MITOCHONDRIAL"/>
    <property type="match status" value="1"/>
</dbReference>
<comment type="similarity">
    <text evidence="2 6">Belongs to the 2-oxoacid dehydrogenase family.</text>
</comment>
<keyword evidence="3 6" id="KW-0808">Transferase</keyword>
<dbReference type="PROSITE" id="PS00189">
    <property type="entry name" value="LIPOYL"/>
    <property type="match status" value="1"/>
</dbReference>
<dbReference type="SUPFAM" id="SSF52777">
    <property type="entry name" value="CoA-dependent acyltransferases"/>
    <property type="match status" value="1"/>
</dbReference>
<dbReference type="Pfam" id="PF02817">
    <property type="entry name" value="E3_binding"/>
    <property type="match status" value="1"/>
</dbReference>
<name>A0A235B511_9BACL</name>
<evidence type="ECO:0000256" key="5">
    <source>
        <dbReference type="ARBA" id="ARBA00023315"/>
    </source>
</evidence>
<dbReference type="Gene3D" id="3.30.559.10">
    <property type="entry name" value="Chloramphenicol acetyltransferase-like domain"/>
    <property type="match status" value="1"/>
</dbReference>
<dbReference type="PROSITE" id="PS50968">
    <property type="entry name" value="BIOTINYL_LIPOYL"/>
    <property type="match status" value="1"/>
</dbReference>
<dbReference type="InterPro" id="IPR023213">
    <property type="entry name" value="CAT-like_dom_sf"/>
</dbReference>
<keyword evidence="5 6" id="KW-0012">Acyltransferase</keyword>
<evidence type="ECO:0000259" key="8">
    <source>
        <dbReference type="PROSITE" id="PS50968"/>
    </source>
</evidence>
<feature type="domain" description="Peripheral subunit-binding (PSBD)" evidence="9">
    <location>
        <begin position="140"/>
        <end position="177"/>
    </location>
</feature>
<evidence type="ECO:0000256" key="6">
    <source>
        <dbReference type="RuleBase" id="RU003423"/>
    </source>
</evidence>
<evidence type="ECO:0000256" key="4">
    <source>
        <dbReference type="ARBA" id="ARBA00022823"/>
    </source>
</evidence>
<evidence type="ECO:0000256" key="1">
    <source>
        <dbReference type="ARBA" id="ARBA00001938"/>
    </source>
</evidence>
<dbReference type="SUPFAM" id="SSF51230">
    <property type="entry name" value="Single hybrid motif"/>
    <property type="match status" value="1"/>
</dbReference>
<dbReference type="GO" id="GO:0016407">
    <property type="term" value="F:acetyltransferase activity"/>
    <property type="evidence" value="ECO:0007669"/>
    <property type="project" value="TreeGrafter"/>
</dbReference>
<dbReference type="InterPro" id="IPR001078">
    <property type="entry name" value="2-oxoacid_DH_actylTfrase"/>
</dbReference>
<evidence type="ECO:0000313" key="11">
    <source>
        <dbReference type="Proteomes" id="UP000215459"/>
    </source>
</evidence>
<evidence type="ECO:0000256" key="7">
    <source>
        <dbReference type="SAM" id="MobiDB-lite"/>
    </source>
</evidence>
<keyword evidence="4 6" id="KW-0450">Lipoyl</keyword>
<dbReference type="InterPro" id="IPR004167">
    <property type="entry name" value="PSBD"/>
</dbReference>
<feature type="region of interest" description="Disordered" evidence="7">
    <location>
        <begin position="80"/>
        <end position="145"/>
    </location>
</feature>
<dbReference type="PROSITE" id="PS51826">
    <property type="entry name" value="PSBD"/>
    <property type="match status" value="1"/>
</dbReference>
<dbReference type="InterPro" id="IPR050743">
    <property type="entry name" value="2-oxoacid_DH_E2_comp"/>
</dbReference>
<dbReference type="Gene3D" id="2.40.50.100">
    <property type="match status" value="1"/>
</dbReference>
<dbReference type="SUPFAM" id="SSF47005">
    <property type="entry name" value="Peripheral subunit-binding domain of 2-oxo acid dehydrogenase complex"/>
    <property type="match status" value="1"/>
</dbReference>
<dbReference type="CDD" id="cd06849">
    <property type="entry name" value="lipoyl_domain"/>
    <property type="match status" value="1"/>
</dbReference>
<dbReference type="Pfam" id="PF00364">
    <property type="entry name" value="Biotin_lipoyl"/>
    <property type="match status" value="1"/>
</dbReference>
<accession>A0A235B511</accession>
<dbReference type="InterPro" id="IPR000089">
    <property type="entry name" value="Biotin_lipoyl"/>
</dbReference>
<evidence type="ECO:0000313" key="10">
    <source>
        <dbReference type="EMBL" id="OYD07373.1"/>
    </source>
</evidence>
<keyword evidence="11" id="KW-1185">Reference proteome</keyword>
<dbReference type="EMBL" id="NOWF01000006">
    <property type="protein sequence ID" value="OYD07373.1"/>
    <property type="molecule type" value="Genomic_DNA"/>
</dbReference>
<protein>
    <recommendedName>
        <fullName evidence="6">Dihydrolipoamide acetyltransferase component of pyruvate dehydrogenase complex</fullName>
        <ecNumber evidence="6">2.3.1.-</ecNumber>
    </recommendedName>
</protein>
<dbReference type="Pfam" id="PF00198">
    <property type="entry name" value="2-oxoacid_dh"/>
    <property type="match status" value="1"/>
</dbReference>
<dbReference type="Gene3D" id="4.10.320.10">
    <property type="entry name" value="E3-binding domain"/>
    <property type="match status" value="1"/>
</dbReference>
<proteinExistence type="inferred from homology"/>
<dbReference type="Proteomes" id="UP000215459">
    <property type="component" value="Unassembled WGS sequence"/>
</dbReference>
<dbReference type="GO" id="GO:0005737">
    <property type="term" value="C:cytoplasm"/>
    <property type="evidence" value="ECO:0007669"/>
    <property type="project" value="TreeGrafter"/>
</dbReference>
<reference evidence="10 11" key="1">
    <citation type="submission" date="2017-07" db="EMBL/GenBank/DDBJ databases">
        <title>The genome sequence of Paludifilum halophilum highlights mechanisms for microbial adaptation to high salt environemnts.</title>
        <authorList>
            <person name="Belbahri L."/>
        </authorList>
    </citation>
    <scope>NUCLEOTIDE SEQUENCE [LARGE SCALE GENOMIC DNA]</scope>
    <source>
        <strain evidence="10 11">DSM 102817</strain>
    </source>
</reference>
<evidence type="ECO:0000256" key="2">
    <source>
        <dbReference type="ARBA" id="ARBA00007317"/>
    </source>
</evidence>
<dbReference type="PANTHER" id="PTHR43178">
    <property type="entry name" value="DIHYDROLIPOAMIDE ACETYLTRANSFERASE COMPONENT OF PYRUVATE DEHYDROGENASE COMPLEX"/>
    <property type="match status" value="1"/>
</dbReference>
<organism evidence="10 11">
    <name type="scientific">Paludifilum halophilum</name>
    <dbReference type="NCBI Taxonomy" id="1642702"/>
    <lineage>
        <taxon>Bacteria</taxon>
        <taxon>Bacillati</taxon>
        <taxon>Bacillota</taxon>
        <taxon>Bacilli</taxon>
        <taxon>Bacillales</taxon>
        <taxon>Thermoactinomycetaceae</taxon>
        <taxon>Paludifilum</taxon>
    </lineage>
</organism>